<proteinExistence type="predicted"/>
<evidence type="ECO:0000313" key="1">
    <source>
        <dbReference type="EMBL" id="MBW99292.1"/>
    </source>
</evidence>
<organism evidence="1">
    <name type="scientific">Rhizophora mucronata</name>
    <name type="common">Asiatic mangrove</name>
    <dbReference type="NCBI Taxonomy" id="61149"/>
    <lineage>
        <taxon>Eukaryota</taxon>
        <taxon>Viridiplantae</taxon>
        <taxon>Streptophyta</taxon>
        <taxon>Embryophyta</taxon>
        <taxon>Tracheophyta</taxon>
        <taxon>Spermatophyta</taxon>
        <taxon>Magnoliopsida</taxon>
        <taxon>eudicotyledons</taxon>
        <taxon>Gunneridae</taxon>
        <taxon>Pentapetalae</taxon>
        <taxon>rosids</taxon>
        <taxon>fabids</taxon>
        <taxon>Malpighiales</taxon>
        <taxon>Rhizophoraceae</taxon>
        <taxon>Rhizophora</taxon>
    </lineage>
</organism>
<name>A0A2P2K0M7_RHIMU</name>
<protein>
    <submittedName>
        <fullName evidence="1">Photosystem II 10 kDa polypeptide</fullName>
    </submittedName>
</protein>
<dbReference type="EMBL" id="GGEC01018809">
    <property type="protein sequence ID" value="MBW99292.1"/>
    <property type="molecule type" value="Transcribed_RNA"/>
</dbReference>
<sequence length="75" mass="8792">MRISLEYKCYSFFFFSKKLKKKKSYIMIQNKTTIICFSIGSGTICLNFSTYMRNINRLIHLLCCNCCGRMCTEGC</sequence>
<accession>A0A2P2K0M7</accession>
<dbReference type="AlphaFoldDB" id="A0A2P2K0M7"/>
<reference evidence="1" key="1">
    <citation type="submission" date="2018-02" db="EMBL/GenBank/DDBJ databases">
        <title>Rhizophora mucronata_Transcriptome.</title>
        <authorList>
            <person name="Meera S.P."/>
            <person name="Sreeshan A."/>
            <person name="Augustine A."/>
        </authorList>
    </citation>
    <scope>NUCLEOTIDE SEQUENCE</scope>
    <source>
        <tissue evidence="1">Leaf</tissue>
    </source>
</reference>